<reference evidence="1" key="1">
    <citation type="submission" date="2014-09" db="EMBL/GenBank/DDBJ databases">
        <authorList>
            <person name="Magalhaes I.L.F."/>
            <person name="Oliveira U."/>
            <person name="Santos F.R."/>
            <person name="Vidigal T.H.D.A."/>
            <person name="Brescovit A.D."/>
            <person name="Santos A.J."/>
        </authorList>
    </citation>
    <scope>NUCLEOTIDE SEQUENCE</scope>
    <source>
        <tissue evidence="1">Shoot tissue taken approximately 20 cm above the soil surface</tissue>
    </source>
</reference>
<reference evidence="1" key="2">
    <citation type="journal article" date="2015" name="Data Brief">
        <title>Shoot transcriptome of the giant reed, Arundo donax.</title>
        <authorList>
            <person name="Barrero R.A."/>
            <person name="Guerrero F.D."/>
            <person name="Moolhuijzen P."/>
            <person name="Goolsby J.A."/>
            <person name="Tidwell J."/>
            <person name="Bellgard S.E."/>
            <person name="Bellgard M.I."/>
        </authorList>
    </citation>
    <scope>NUCLEOTIDE SEQUENCE</scope>
    <source>
        <tissue evidence="1">Shoot tissue taken approximately 20 cm above the soil surface</tissue>
    </source>
</reference>
<protein>
    <submittedName>
        <fullName evidence="1">Uncharacterized protein</fullName>
    </submittedName>
</protein>
<organism evidence="1">
    <name type="scientific">Arundo donax</name>
    <name type="common">Giant reed</name>
    <name type="synonym">Donax arundinaceus</name>
    <dbReference type="NCBI Taxonomy" id="35708"/>
    <lineage>
        <taxon>Eukaryota</taxon>
        <taxon>Viridiplantae</taxon>
        <taxon>Streptophyta</taxon>
        <taxon>Embryophyta</taxon>
        <taxon>Tracheophyta</taxon>
        <taxon>Spermatophyta</taxon>
        <taxon>Magnoliopsida</taxon>
        <taxon>Liliopsida</taxon>
        <taxon>Poales</taxon>
        <taxon>Poaceae</taxon>
        <taxon>PACMAD clade</taxon>
        <taxon>Arundinoideae</taxon>
        <taxon>Arundineae</taxon>
        <taxon>Arundo</taxon>
    </lineage>
</organism>
<sequence length="34" mass="3917">MVLKPTHCCCGACTSKMHQGRPTHHVNKLAFHWR</sequence>
<name>A0A0A8YNA2_ARUDO</name>
<accession>A0A0A8YNA2</accession>
<proteinExistence type="predicted"/>
<dbReference type="AlphaFoldDB" id="A0A0A8YNA2"/>
<evidence type="ECO:0000313" key="1">
    <source>
        <dbReference type="EMBL" id="JAD27153.1"/>
    </source>
</evidence>
<dbReference type="EMBL" id="GBRH01270742">
    <property type="protein sequence ID" value="JAD27153.1"/>
    <property type="molecule type" value="Transcribed_RNA"/>
</dbReference>